<dbReference type="EMBL" id="CAJGYM010000098">
    <property type="protein sequence ID" value="CAD6197557.1"/>
    <property type="molecule type" value="Genomic_DNA"/>
</dbReference>
<keyword evidence="2" id="KW-1185">Reference proteome</keyword>
<sequence>MTVGCCGHRVEFLMEAWPRPPRPLLSDIAAHPPPRPPPARPVARAHASAPILPCLPPKVVADHAGHTLFNASS</sequence>
<comment type="caution">
    <text evidence="1">The sequence shown here is derived from an EMBL/GenBank/DDBJ whole genome shotgun (WGS) entry which is preliminary data.</text>
</comment>
<proteinExistence type="predicted"/>
<gene>
    <name evidence="1" type="ORF">CAUJ_LOCUS13466</name>
</gene>
<evidence type="ECO:0000313" key="1">
    <source>
        <dbReference type="EMBL" id="CAD6197557.1"/>
    </source>
</evidence>
<protein>
    <submittedName>
        <fullName evidence="1">Uncharacterized protein</fullName>
    </submittedName>
</protein>
<dbReference type="Proteomes" id="UP000835052">
    <property type="component" value="Unassembled WGS sequence"/>
</dbReference>
<organism evidence="1 2">
    <name type="scientific">Caenorhabditis auriculariae</name>
    <dbReference type="NCBI Taxonomy" id="2777116"/>
    <lineage>
        <taxon>Eukaryota</taxon>
        <taxon>Metazoa</taxon>
        <taxon>Ecdysozoa</taxon>
        <taxon>Nematoda</taxon>
        <taxon>Chromadorea</taxon>
        <taxon>Rhabditida</taxon>
        <taxon>Rhabditina</taxon>
        <taxon>Rhabditomorpha</taxon>
        <taxon>Rhabditoidea</taxon>
        <taxon>Rhabditidae</taxon>
        <taxon>Peloderinae</taxon>
        <taxon>Caenorhabditis</taxon>
    </lineage>
</organism>
<accession>A0A8S1HQ98</accession>
<evidence type="ECO:0000313" key="2">
    <source>
        <dbReference type="Proteomes" id="UP000835052"/>
    </source>
</evidence>
<name>A0A8S1HQ98_9PELO</name>
<dbReference type="AlphaFoldDB" id="A0A8S1HQ98"/>
<reference evidence="1" key="1">
    <citation type="submission" date="2020-10" db="EMBL/GenBank/DDBJ databases">
        <authorList>
            <person name="Kikuchi T."/>
        </authorList>
    </citation>
    <scope>NUCLEOTIDE SEQUENCE</scope>
    <source>
        <strain evidence="1">NKZ352</strain>
    </source>
</reference>